<evidence type="ECO:0000256" key="5">
    <source>
        <dbReference type="ARBA" id="ARBA00022833"/>
    </source>
</evidence>
<dbReference type="NCBIfam" id="TIGR01766">
    <property type="entry name" value="IS200/IS605 family accessory protein TnpB-like domain"/>
    <property type="match status" value="1"/>
</dbReference>
<accession>A0A8J2Z2R4</accession>
<keyword evidence="3" id="KW-0815">Transposition</keyword>
<organism evidence="11 12">
    <name type="scientific">Cysteiniphilum litorale</name>
    <dbReference type="NCBI Taxonomy" id="2056700"/>
    <lineage>
        <taxon>Bacteria</taxon>
        <taxon>Pseudomonadati</taxon>
        <taxon>Pseudomonadota</taxon>
        <taxon>Gammaproteobacteria</taxon>
        <taxon>Thiotrichales</taxon>
        <taxon>Fastidiosibacteraceae</taxon>
        <taxon>Cysteiniphilum</taxon>
    </lineage>
</organism>
<dbReference type="Pfam" id="PF12323">
    <property type="entry name" value="HTH_OrfB_IS605"/>
    <property type="match status" value="1"/>
</dbReference>
<keyword evidence="12" id="KW-1185">Reference proteome</keyword>
<reference evidence="11" key="2">
    <citation type="submission" date="2020-09" db="EMBL/GenBank/DDBJ databases">
        <authorList>
            <person name="Sun Q."/>
            <person name="Zhou Y."/>
        </authorList>
    </citation>
    <scope>NUCLEOTIDE SEQUENCE</scope>
    <source>
        <strain evidence="11">CGMCC 1.15758</strain>
    </source>
</reference>
<comment type="caution">
    <text evidence="11">The sequence shown here is derived from an EMBL/GenBank/DDBJ whole genome shotgun (WGS) entry which is preliminary data.</text>
</comment>
<evidence type="ECO:0000256" key="1">
    <source>
        <dbReference type="ARBA" id="ARBA00008761"/>
    </source>
</evidence>
<evidence type="ECO:0000259" key="8">
    <source>
        <dbReference type="Pfam" id="PF01385"/>
    </source>
</evidence>
<dbReference type="InterPro" id="IPR010095">
    <property type="entry name" value="Cas12f1-like_TNB"/>
</dbReference>
<evidence type="ECO:0000256" key="3">
    <source>
        <dbReference type="ARBA" id="ARBA00022578"/>
    </source>
</evidence>
<dbReference type="GO" id="GO:0046872">
    <property type="term" value="F:metal ion binding"/>
    <property type="evidence" value="ECO:0007669"/>
    <property type="project" value="UniProtKB-KW"/>
</dbReference>
<dbReference type="OrthoDB" id="5613790at2"/>
<comment type="similarity">
    <text evidence="1">In the C-terminal section; belongs to the transposase 35 family.</text>
</comment>
<keyword evidence="6" id="KW-0238">DNA-binding</keyword>
<dbReference type="GO" id="GO:0032196">
    <property type="term" value="P:transposition"/>
    <property type="evidence" value="ECO:0007669"/>
    <property type="project" value="UniProtKB-KW"/>
</dbReference>
<proteinExistence type="inferred from homology"/>
<feature type="domain" description="Probable transposase IS891/IS1136/IS1341" evidence="8">
    <location>
        <begin position="165"/>
        <end position="283"/>
    </location>
</feature>
<evidence type="ECO:0000256" key="7">
    <source>
        <dbReference type="ARBA" id="ARBA00023172"/>
    </source>
</evidence>
<dbReference type="InterPro" id="IPR001959">
    <property type="entry name" value="Transposase"/>
</dbReference>
<gene>
    <name evidence="11" type="ORF">GCM10010995_06340</name>
</gene>
<evidence type="ECO:0000313" key="12">
    <source>
        <dbReference type="Proteomes" id="UP000636949"/>
    </source>
</evidence>
<dbReference type="RefSeq" id="WP_117001689.1">
    <property type="nucleotide sequence ID" value="NZ_BMJS01000004.1"/>
</dbReference>
<evidence type="ECO:0000256" key="4">
    <source>
        <dbReference type="ARBA" id="ARBA00022723"/>
    </source>
</evidence>
<dbReference type="InterPro" id="IPR051399">
    <property type="entry name" value="RNA-guided_DNA_endo/Transpos"/>
</dbReference>
<protein>
    <submittedName>
        <fullName evidence="11">IS element transposase</fullName>
    </submittedName>
</protein>
<feature type="domain" description="Transposase putative helix-turn-helix" evidence="10">
    <location>
        <begin position="1"/>
        <end position="48"/>
    </location>
</feature>
<dbReference type="Proteomes" id="UP000636949">
    <property type="component" value="Unassembled WGS sequence"/>
</dbReference>
<dbReference type="GO" id="GO:0003677">
    <property type="term" value="F:DNA binding"/>
    <property type="evidence" value="ECO:0007669"/>
    <property type="project" value="UniProtKB-KW"/>
</dbReference>
<dbReference type="Pfam" id="PF01385">
    <property type="entry name" value="OrfB_IS605"/>
    <property type="match status" value="1"/>
</dbReference>
<comment type="similarity">
    <text evidence="2">In the N-terminal section; belongs to the transposase 2 family.</text>
</comment>
<dbReference type="PANTHER" id="PTHR30405">
    <property type="entry name" value="TRANSPOSASE"/>
    <property type="match status" value="1"/>
</dbReference>
<dbReference type="GO" id="GO:0006310">
    <property type="term" value="P:DNA recombination"/>
    <property type="evidence" value="ECO:0007669"/>
    <property type="project" value="UniProtKB-KW"/>
</dbReference>
<keyword evidence="7" id="KW-0233">DNA recombination</keyword>
<evidence type="ECO:0000259" key="10">
    <source>
        <dbReference type="Pfam" id="PF12323"/>
    </source>
</evidence>
<evidence type="ECO:0000259" key="9">
    <source>
        <dbReference type="Pfam" id="PF07282"/>
    </source>
</evidence>
<keyword evidence="5" id="KW-0862">Zinc</keyword>
<dbReference type="InterPro" id="IPR021027">
    <property type="entry name" value="Transposase_put_HTH"/>
</dbReference>
<reference evidence="11" key="1">
    <citation type="journal article" date="2014" name="Int. J. Syst. Evol. Microbiol.">
        <title>Complete genome sequence of Corynebacterium casei LMG S-19264T (=DSM 44701T), isolated from a smear-ripened cheese.</title>
        <authorList>
            <consortium name="US DOE Joint Genome Institute (JGI-PGF)"/>
            <person name="Walter F."/>
            <person name="Albersmeier A."/>
            <person name="Kalinowski J."/>
            <person name="Ruckert C."/>
        </authorList>
    </citation>
    <scope>NUCLEOTIDE SEQUENCE</scope>
    <source>
        <strain evidence="11">CGMCC 1.15758</strain>
    </source>
</reference>
<evidence type="ECO:0000256" key="6">
    <source>
        <dbReference type="ARBA" id="ARBA00023125"/>
    </source>
</evidence>
<sequence>MKIRKAYKFRLKTNDVIDQKFWLFAGHCRFVWNYFWQINQNRLSQGQKIMRYQEMDYWSKLLKDSDKYHFLAEAQAHIIQQKLKDLDKAYMDAFDKKQPNKRMPKKRKKQLHSSFRFPQAQHFEIDNHRVKLPKIGWVGFHKSQEIVGNPKNITISHKSGYWYMSVQVEVEVTQRDIANDTAVGIDVGIAKFATCATVNSDCIYEPKNSFRSIEAKLAKEQWKLKHKKKFSNNWAKQTKKIQKLHSKAANIRNDYLHKVSTEICKNHAMIFIEDLKVSNMSKSAKGTQEQHGKNVKAKSGLNKSILDQGWYKFRNQLEYKSHWQGGVVVAVEPRYTSQTCSNCGNKAKESRLTQSSFVCISCGFEANADVNAARNVLAAGLSRVGLCSELH</sequence>
<name>A0A8J2Z2R4_9GAMM</name>
<dbReference type="AlphaFoldDB" id="A0A8J2Z2R4"/>
<dbReference type="EMBL" id="BMJS01000004">
    <property type="protein sequence ID" value="GGF91929.1"/>
    <property type="molecule type" value="Genomic_DNA"/>
</dbReference>
<evidence type="ECO:0000256" key="2">
    <source>
        <dbReference type="ARBA" id="ARBA00011044"/>
    </source>
</evidence>
<dbReference type="PANTHER" id="PTHR30405:SF25">
    <property type="entry name" value="RNA-GUIDED DNA ENDONUCLEASE INSQ-RELATED"/>
    <property type="match status" value="1"/>
</dbReference>
<feature type="domain" description="Cas12f1-like TNB" evidence="9">
    <location>
        <begin position="310"/>
        <end position="376"/>
    </location>
</feature>
<keyword evidence="4" id="KW-0479">Metal-binding</keyword>
<dbReference type="NCBIfam" id="NF040570">
    <property type="entry name" value="guided_TnpB"/>
    <property type="match status" value="1"/>
</dbReference>
<evidence type="ECO:0000313" key="11">
    <source>
        <dbReference type="EMBL" id="GGF91929.1"/>
    </source>
</evidence>
<dbReference type="Pfam" id="PF07282">
    <property type="entry name" value="Cas12f1-like_TNB"/>
    <property type="match status" value="1"/>
</dbReference>